<dbReference type="AlphaFoldDB" id="A0A150HT04"/>
<proteinExistence type="predicted"/>
<reference evidence="1 2" key="1">
    <citation type="journal article" date="2016" name="Sci. Rep.">
        <title>Genomic and phenotypic characterization of the species Acinetobacter venetianus.</title>
        <authorList>
            <person name="Fondi M."/>
            <person name="Maida I."/>
            <person name="Perrin E."/>
            <person name="Orlandini V."/>
            <person name="La Torre L."/>
            <person name="Bosi E."/>
            <person name="Negroni A."/>
            <person name="Zanaroli G."/>
            <person name="Fava F."/>
            <person name="Decorosi F."/>
            <person name="Giovannetti L."/>
            <person name="Viti C."/>
            <person name="Vaneechoutte M."/>
            <person name="Dijkshoorn L."/>
            <person name="Fani R."/>
        </authorList>
    </citation>
    <scope>NUCLEOTIDE SEQUENCE [LARGE SCALE GENOMIC DNA]</scope>
    <source>
        <strain evidence="1 2">LUH13518</strain>
    </source>
</reference>
<dbReference type="EMBL" id="JRHX01000065">
    <property type="protein sequence ID" value="KXZ69920.1"/>
    <property type="molecule type" value="Genomic_DNA"/>
</dbReference>
<evidence type="ECO:0000313" key="1">
    <source>
        <dbReference type="EMBL" id="KXZ69920.1"/>
    </source>
</evidence>
<organism evidence="1 2">
    <name type="scientific">Acinetobacter venetianus</name>
    <dbReference type="NCBI Taxonomy" id="52133"/>
    <lineage>
        <taxon>Bacteria</taxon>
        <taxon>Pseudomonadati</taxon>
        <taxon>Pseudomonadota</taxon>
        <taxon>Gammaproteobacteria</taxon>
        <taxon>Moraxellales</taxon>
        <taxon>Moraxellaceae</taxon>
        <taxon>Acinetobacter</taxon>
    </lineage>
</organism>
<name>A0A150HT04_9GAMM</name>
<protein>
    <submittedName>
        <fullName evidence="1">Uncharacterized protein</fullName>
    </submittedName>
</protein>
<dbReference type="Proteomes" id="UP000075544">
    <property type="component" value="Unassembled WGS sequence"/>
</dbReference>
<comment type="caution">
    <text evidence="1">The sequence shown here is derived from an EMBL/GenBank/DDBJ whole genome shotgun (WGS) entry which is preliminary data.</text>
</comment>
<sequence>MNQKTNELFDFNNLSQDELKWFYSIINNEQSKNKKLSDALTKHKEYKRNYALQSTHLIRT</sequence>
<gene>
    <name evidence="1" type="ORF">AVENLUH13518_02173</name>
</gene>
<accession>A0A150HT04</accession>
<evidence type="ECO:0000313" key="2">
    <source>
        <dbReference type="Proteomes" id="UP000075544"/>
    </source>
</evidence>